<comment type="subcellular location">
    <subcellularLocation>
        <location evidence="1">Periplasm</location>
    </subcellularLocation>
</comment>
<dbReference type="EMBL" id="CP016616">
    <property type="protein sequence ID" value="ANY78554.1"/>
    <property type="molecule type" value="Genomic_DNA"/>
</dbReference>
<dbReference type="PROSITE" id="PS51318">
    <property type="entry name" value="TAT"/>
    <property type="match status" value="1"/>
</dbReference>
<name>A0A1B2EF02_9HYPH</name>
<dbReference type="GO" id="GO:0042918">
    <property type="term" value="P:alkanesulfonate transmembrane transport"/>
    <property type="evidence" value="ECO:0007669"/>
    <property type="project" value="TreeGrafter"/>
</dbReference>
<organism evidence="4">
    <name type="scientific">Microvirga ossetica</name>
    <dbReference type="NCBI Taxonomy" id="1882682"/>
    <lineage>
        <taxon>Bacteria</taxon>
        <taxon>Pseudomonadati</taxon>
        <taxon>Pseudomonadota</taxon>
        <taxon>Alphaproteobacteria</taxon>
        <taxon>Hyphomicrobiales</taxon>
        <taxon>Methylobacteriaceae</taxon>
        <taxon>Microvirga</taxon>
    </lineage>
</organism>
<reference evidence="4" key="1">
    <citation type="submission" date="2016-07" db="EMBL/GenBank/DDBJ databases">
        <title>Microvirga ossetica sp. nov. a new species of rhizobia isolated from root nodules of the legume species Vicia alpestris Steven originated from North Ossetia region in the Caucasus.</title>
        <authorList>
            <person name="Safronova V.I."/>
            <person name="Kuznetsova I.G."/>
            <person name="Sazanova A.L."/>
            <person name="Belimov A."/>
            <person name="Andronov E."/>
            <person name="Osledkin Y.S."/>
            <person name="Onishchuk O.P."/>
            <person name="Kurchak O.N."/>
            <person name="Shaposhnikov A.I."/>
            <person name="Willems A."/>
            <person name="Tikhonovich I.A."/>
        </authorList>
    </citation>
    <scope>NUCLEOTIDE SEQUENCE [LARGE SCALE GENOMIC DNA]</scope>
    <source>
        <strain evidence="4">V5/3M</strain>
    </source>
</reference>
<dbReference type="PANTHER" id="PTHR30024:SF47">
    <property type="entry name" value="TAURINE-BINDING PERIPLASMIC PROTEIN"/>
    <property type="match status" value="1"/>
</dbReference>
<dbReference type="AlphaFoldDB" id="A0A1B2EF02"/>
<comment type="similarity">
    <text evidence="2">Belongs to the bacterial solute-binding protein SsuA/TauA family.</text>
</comment>
<gene>
    <name evidence="4" type="ORF">BB934_10245</name>
</gene>
<evidence type="ECO:0000256" key="2">
    <source>
        <dbReference type="ARBA" id="ARBA00010742"/>
    </source>
</evidence>
<sequence>MTNIKTITLGRRGFLLGAASTLCAPAIVRAQGAKAAKVSVGRQPYAAGNSPVTQYMMNEKLFEKAASELGYDLTVDWRDYPSALPMVEAFVSGNLDIGMWGNTPIVRLLSQNQGIHVLTVGEGHLRMVLCTRPDSPIRNMEDLKGKTVGALVGGDPYNALSQMLLHELGNADPRAFDIKVVNTPTQAQAASLPSGMDAAIAIYPAFLKANAEIGTKGIVNSFGYTEAGYKGPAGEGAGILLPGVKKSPFFPDGYYLHRSFWICSERILSADAAIGQAFLVALQRAVVALGKMKPGDISEMVSKYWGLSPELGSKIVEDEVLFQRGWIWPTEGDAAAITQISNFMVEGRLIPKPLTFDQVKSAFSKAAPILQKAYEATGKLPAESDFTAKGAKDLRGLPAWQMNSWKAPA</sequence>
<dbReference type="Gene3D" id="3.40.190.10">
    <property type="entry name" value="Periplasmic binding protein-like II"/>
    <property type="match status" value="2"/>
</dbReference>
<evidence type="ECO:0000256" key="3">
    <source>
        <dbReference type="ARBA" id="ARBA00022729"/>
    </source>
</evidence>
<evidence type="ECO:0000256" key="1">
    <source>
        <dbReference type="ARBA" id="ARBA00004418"/>
    </source>
</evidence>
<proteinExistence type="inferred from homology"/>
<dbReference type="GO" id="GO:0042597">
    <property type="term" value="C:periplasmic space"/>
    <property type="evidence" value="ECO:0007669"/>
    <property type="project" value="UniProtKB-SubCell"/>
</dbReference>
<accession>A0A1B2EF02</accession>
<dbReference type="InterPro" id="IPR006311">
    <property type="entry name" value="TAT_signal"/>
</dbReference>
<dbReference type="RefSeq" id="WP_099509553.1">
    <property type="nucleotide sequence ID" value="NZ_CP016616.1"/>
</dbReference>
<dbReference type="PANTHER" id="PTHR30024">
    <property type="entry name" value="ALIPHATIC SULFONATES-BINDING PROTEIN-RELATED"/>
    <property type="match status" value="1"/>
</dbReference>
<keyword evidence="3" id="KW-0732">Signal</keyword>
<protein>
    <submittedName>
        <fullName evidence="4">Nitrate ABC transporter substrate-binding protein</fullName>
    </submittedName>
</protein>
<dbReference type="OrthoDB" id="6522570at2"/>
<evidence type="ECO:0000313" key="4">
    <source>
        <dbReference type="EMBL" id="ANY78554.1"/>
    </source>
</evidence>
<dbReference type="KEGG" id="moc:BB934_10245"/>
<dbReference type="Pfam" id="PF12974">
    <property type="entry name" value="Phosphonate-bd"/>
    <property type="match status" value="1"/>
</dbReference>
<dbReference type="SUPFAM" id="SSF53850">
    <property type="entry name" value="Periplasmic binding protein-like II"/>
    <property type="match status" value="1"/>
</dbReference>